<keyword evidence="1" id="KW-0812">Transmembrane</keyword>
<gene>
    <name evidence="2" type="ORF">GCM10010841_28780</name>
</gene>
<dbReference type="Proteomes" id="UP000661918">
    <property type="component" value="Unassembled WGS sequence"/>
</dbReference>
<sequence length="99" mass="11075">MFAALRLFVELLTNLVIAGAVLGALWALLRGHDLNRARLIVADGILSALNLKLVATLLKTVELTTWSQIGLFVAVLALRIALKWVITWERRGFEVQRIR</sequence>
<organism evidence="2 3">
    <name type="scientific">Deinococcus aerophilus</name>
    <dbReference type="NCBI Taxonomy" id="522488"/>
    <lineage>
        <taxon>Bacteria</taxon>
        <taxon>Thermotogati</taxon>
        <taxon>Deinococcota</taxon>
        <taxon>Deinococci</taxon>
        <taxon>Deinococcales</taxon>
        <taxon>Deinococcaceae</taxon>
        <taxon>Deinococcus</taxon>
    </lineage>
</organism>
<dbReference type="InterPro" id="IPR012427">
    <property type="entry name" value="DUF1622"/>
</dbReference>
<evidence type="ECO:0000313" key="2">
    <source>
        <dbReference type="EMBL" id="GGM18935.1"/>
    </source>
</evidence>
<keyword evidence="1" id="KW-1133">Transmembrane helix</keyword>
<accession>A0ABQ2GZF7</accession>
<evidence type="ECO:0000256" key="1">
    <source>
        <dbReference type="SAM" id="Phobius"/>
    </source>
</evidence>
<reference evidence="3" key="1">
    <citation type="journal article" date="2019" name="Int. J. Syst. Evol. Microbiol.">
        <title>The Global Catalogue of Microorganisms (GCM) 10K type strain sequencing project: providing services to taxonomists for standard genome sequencing and annotation.</title>
        <authorList>
            <consortium name="The Broad Institute Genomics Platform"/>
            <consortium name="The Broad Institute Genome Sequencing Center for Infectious Disease"/>
            <person name="Wu L."/>
            <person name="Ma J."/>
        </authorList>
    </citation>
    <scope>NUCLEOTIDE SEQUENCE [LARGE SCALE GENOMIC DNA]</scope>
    <source>
        <strain evidence="3">JCM 15443</strain>
    </source>
</reference>
<evidence type="ECO:0000313" key="3">
    <source>
        <dbReference type="Proteomes" id="UP000661918"/>
    </source>
</evidence>
<dbReference type="EMBL" id="BMOM01000033">
    <property type="protein sequence ID" value="GGM18935.1"/>
    <property type="molecule type" value="Genomic_DNA"/>
</dbReference>
<comment type="caution">
    <text evidence="2">The sequence shown here is derived from an EMBL/GenBank/DDBJ whole genome shotgun (WGS) entry which is preliminary data.</text>
</comment>
<feature type="transmembrane region" description="Helical" evidence="1">
    <location>
        <begin position="6"/>
        <end position="28"/>
    </location>
</feature>
<feature type="transmembrane region" description="Helical" evidence="1">
    <location>
        <begin position="64"/>
        <end position="82"/>
    </location>
</feature>
<name>A0ABQ2GZF7_9DEIO</name>
<evidence type="ECO:0008006" key="4">
    <source>
        <dbReference type="Google" id="ProtNLM"/>
    </source>
</evidence>
<protein>
    <recommendedName>
        <fullName evidence="4">DUF1622 domain-containing protein</fullName>
    </recommendedName>
</protein>
<dbReference type="Pfam" id="PF07784">
    <property type="entry name" value="DUF1622"/>
    <property type="match status" value="1"/>
</dbReference>
<proteinExistence type="predicted"/>
<keyword evidence="1" id="KW-0472">Membrane</keyword>
<keyword evidence="3" id="KW-1185">Reference proteome</keyword>
<dbReference type="RefSeq" id="WP_188905046.1">
    <property type="nucleotide sequence ID" value="NZ_BMOM01000033.1"/>
</dbReference>